<dbReference type="InterPro" id="IPR007698">
    <property type="entry name" value="AlaDH/PNT_NAD(H)-bd"/>
</dbReference>
<dbReference type="InterPro" id="IPR007886">
    <property type="entry name" value="AlaDH/PNT_N"/>
</dbReference>
<accession>A0A397L890</accession>
<protein>
    <recommendedName>
        <fullName evidence="5">Alanine dehydrogenase/pyridine nucleotide transhydrogenase N-terminal domain-containing protein</fullName>
    </recommendedName>
</protein>
<evidence type="ECO:0000259" key="2">
    <source>
        <dbReference type="SMART" id="SM01002"/>
    </source>
</evidence>
<reference evidence="4" key="1">
    <citation type="submission" date="2018-06" db="EMBL/GenBank/DDBJ databases">
        <title>WGS assembly of Brassica rapa FPsc.</title>
        <authorList>
            <person name="Bowman J."/>
            <person name="Kohchi T."/>
            <person name="Yamato K."/>
            <person name="Jenkins J."/>
            <person name="Shu S."/>
            <person name="Ishizaki K."/>
            <person name="Yamaoka S."/>
            <person name="Nishihama R."/>
            <person name="Nakamura Y."/>
            <person name="Berger F."/>
            <person name="Adam C."/>
            <person name="Aki S."/>
            <person name="Althoff F."/>
            <person name="Araki T."/>
            <person name="Arteaga-Vazquez M."/>
            <person name="Balasubrmanian S."/>
            <person name="Bauer D."/>
            <person name="Boehm C."/>
            <person name="Briginshaw L."/>
            <person name="Caballero-Perez J."/>
            <person name="Catarino B."/>
            <person name="Chen F."/>
            <person name="Chiyoda S."/>
            <person name="Chovatia M."/>
            <person name="Davies K."/>
            <person name="Delmans M."/>
            <person name="Demura T."/>
            <person name="Dierschke T."/>
            <person name="Dolan L."/>
            <person name="Dorantes-Acosta A."/>
            <person name="Eklund D."/>
            <person name="Florent S."/>
            <person name="Flores-Sandoval E."/>
            <person name="Fujiyama A."/>
            <person name="Fukuzawa H."/>
            <person name="Galik B."/>
            <person name="Grimanelli D."/>
            <person name="Grimwood J."/>
            <person name="Grossniklaus U."/>
            <person name="Hamada T."/>
            <person name="Haseloff J."/>
            <person name="Hetherington A."/>
            <person name="Higo A."/>
            <person name="Hirakawa Y."/>
            <person name="Hundley H."/>
            <person name="Ikeda Y."/>
            <person name="Inoue K."/>
            <person name="Inoue S."/>
            <person name="Ishida S."/>
            <person name="Jia Q."/>
            <person name="Kakita M."/>
            <person name="Kanazawa T."/>
            <person name="Kawai Y."/>
            <person name="Kawashima T."/>
            <person name="Kennedy M."/>
            <person name="Kinose K."/>
            <person name="Kinoshita T."/>
            <person name="Kohara Y."/>
            <person name="Koide E."/>
            <person name="Komatsu K."/>
            <person name="Kopischke S."/>
            <person name="Kubo M."/>
            <person name="Kyozuka J."/>
            <person name="Lagercrantz U."/>
            <person name="Lin S."/>
            <person name="Lindquist E."/>
            <person name="Lipzen A."/>
            <person name="Lu C."/>
            <person name="Luna E."/>
            <person name="Martienssen R."/>
            <person name="Minamino N."/>
            <person name="Mizutani M."/>
            <person name="Mizutani M."/>
            <person name="Mochizuki N."/>
            <person name="Monte I."/>
            <person name="Mosher R."/>
            <person name="Nagasaki H."/>
            <person name="Nakagami H."/>
            <person name="Naramoto S."/>
            <person name="Nishitani K."/>
            <person name="Ohtani M."/>
            <person name="Okamoto T."/>
            <person name="Okumura M."/>
            <person name="Phillips J."/>
            <person name="Pollak B."/>
            <person name="Reinders A."/>
            <person name="Roevekamp M."/>
            <person name="Sano R."/>
            <person name="Sawa S."/>
            <person name="Schmid M."/>
            <person name="Shirakawa M."/>
            <person name="Solano R."/>
            <person name="Spunde A."/>
            <person name="Suetsugu N."/>
            <person name="Sugano S."/>
            <person name="Sugiyama A."/>
            <person name="Sun R."/>
            <person name="Suzuki Y."/>
            <person name="Takenaka M."/>
            <person name="Takezawa D."/>
            <person name="Tomogane H."/>
            <person name="Tsuzuki M."/>
            <person name="Ueda T."/>
            <person name="Umeda M."/>
            <person name="Ward J."/>
            <person name="Watanabe Y."/>
            <person name="Yazaki K."/>
            <person name="Yokoyama R."/>
            <person name="Yoshitake Y."/>
            <person name="Yotsui I."/>
            <person name="Zachgo S."/>
            <person name="Schmutz J."/>
        </authorList>
    </citation>
    <scope>NUCLEOTIDE SEQUENCE [LARGE SCALE GENOMIC DNA]</scope>
</reference>
<dbReference type="GO" id="GO:0016491">
    <property type="term" value="F:oxidoreductase activity"/>
    <property type="evidence" value="ECO:0007669"/>
    <property type="project" value="UniProtKB-KW"/>
</dbReference>
<dbReference type="CDD" id="cd12189">
    <property type="entry name" value="LKR_SDH_like"/>
    <property type="match status" value="1"/>
</dbReference>
<gene>
    <name evidence="4" type="ORF">BRARA_K00669</name>
</gene>
<sequence>MNSSGDEEMQKNKLGNGVVGILAESVNKWERRTPLTPSHCARLLHGGKDRTGVSRILVQPSGKRIHHDALYEDVGCEISDDLSDCGLILGIKQPKLEMILPERAYAFFSHTHKAQEENMPLLDKILSERVTLYDYELIVGDHGRRLLAFGKYAGRAGLVDFLHGLGKSKLQVTCFFFKSNKLSFWMLMNVFFEMFDSGYLSLGYSTPFLSLGSSYMYSSLAAAKAAVIAIGEEIASQGLPSGICPLVFVFTGTGNVSLGAQEIFKLLPHTFVEPSQLPDLFVKDKWISQNGKSTKRVHQVYGCIITSQDMVEHQDPSKSFDKADYYAHPEHYNPVFHENIAPYTSVLVNCMYWEKKFPRLLSTKQIQDLAAKGCPLVGICDITCDIGGSIEFVNRATSIDSPFFRFNPANNSYCHDMDGDGVICMAVDILPTEFAKEASQHFGDILSEFVGSLASVTEAADLPGHLKRACISYKGELTPLYEYIPRMRKSDPQYALLP</sequence>
<evidence type="ECO:0000256" key="1">
    <source>
        <dbReference type="ARBA" id="ARBA00023002"/>
    </source>
</evidence>
<feature type="domain" description="Alanine dehydrogenase/pyridine nucleotide transhydrogenase N-terminal" evidence="3">
    <location>
        <begin position="20"/>
        <end position="156"/>
    </location>
</feature>
<dbReference type="PANTHER" id="PTHR11133">
    <property type="entry name" value="SACCHAROPINE DEHYDROGENASE"/>
    <property type="match status" value="1"/>
</dbReference>
<dbReference type="Proteomes" id="UP000264353">
    <property type="component" value="Unassembled WGS sequence"/>
</dbReference>
<dbReference type="SMART" id="SM01002">
    <property type="entry name" value="AlaDh_PNT_C"/>
    <property type="match status" value="1"/>
</dbReference>
<evidence type="ECO:0000259" key="3">
    <source>
        <dbReference type="SMART" id="SM01003"/>
    </source>
</evidence>
<dbReference type="PANTHER" id="PTHR11133:SF22">
    <property type="entry name" value="ALPHA-AMINOADIPIC SEMIALDEHYDE SYNTHASE, MITOCHONDRIAL"/>
    <property type="match status" value="1"/>
</dbReference>
<dbReference type="Gene3D" id="3.40.50.720">
    <property type="entry name" value="NAD(P)-binding Rossmann-like Domain"/>
    <property type="match status" value="2"/>
</dbReference>
<dbReference type="AlphaFoldDB" id="A0A397L890"/>
<dbReference type="Pfam" id="PF05222">
    <property type="entry name" value="AlaDh_PNT_N"/>
    <property type="match status" value="1"/>
</dbReference>
<name>A0A397L890_BRACM</name>
<proteinExistence type="predicted"/>
<feature type="domain" description="Alanine dehydrogenase/pyridine nucleotide transhydrogenase NAD(H)-binding" evidence="2">
    <location>
        <begin position="226"/>
        <end position="426"/>
    </location>
</feature>
<dbReference type="SMART" id="SM01003">
    <property type="entry name" value="AlaDh_PNT_N"/>
    <property type="match status" value="1"/>
</dbReference>
<keyword evidence="1" id="KW-0560">Oxidoreductase</keyword>
<dbReference type="InterPro" id="IPR051168">
    <property type="entry name" value="AASS"/>
</dbReference>
<organism evidence="4">
    <name type="scientific">Brassica campestris</name>
    <name type="common">Field mustard</name>
    <dbReference type="NCBI Taxonomy" id="3711"/>
    <lineage>
        <taxon>Eukaryota</taxon>
        <taxon>Viridiplantae</taxon>
        <taxon>Streptophyta</taxon>
        <taxon>Embryophyta</taxon>
        <taxon>Tracheophyta</taxon>
        <taxon>Spermatophyta</taxon>
        <taxon>Magnoliopsida</taxon>
        <taxon>eudicotyledons</taxon>
        <taxon>Gunneridae</taxon>
        <taxon>Pentapetalae</taxon>
        <taxon>rosids</taxon>
        <taxon>malvids</taxon>
        <taxon>Brassicales</taxon>
        <taxon>Brassicaceae</taxon>
        <taxon>Brassiceae</taxon>
        <taxon>Brassica</taxon>
    </lineage>
</organism>
<evidence type="ECO:0008006" key="5">
    <source>
        <dbReference type="Google" id="ProtNLM"/>
    </source>
</evidence>
<dbReference type="SUPFAM" id="SSF52283">
    <property type="entry name" value="Formate/glycerate dehydrogenase catalytic domain-like"/>
    <property type="match status" value="1"/>
</dbReference>
<dbReference type="FunFam" id="3.40.50.720:FF:000284">
    <property type="entry name" value="Lysine-ketoglutarate reductase/saccharopine dehydrogenase1"/>
    <property type="match status" value="1"/>
</dbReference>
<evidence type="ECO:0000313" key="4">
    <source>
        <dbReference type="EMBL" id="RIA05064.1"/>
    </source>
</evidence>
<dbReference type="EMBL" id="KZ864805">
    <property type="protein sequence ID" value="RIA05064.1"/>
    <property type="molecule type" value="Genomic_DNA"/>
</dbReference>